<proteinExistence type="predicted"/>
<dbReference type="EMBL" id="CP012830">
    <property type="protein sequence ID" value="ALH99873.1"/>
    <property type="molecule type" value="Genomic_DNA"/>
</dbReference>
<keyword evidence="2" id="KW-0175">Coiled coil</keyword>
<evidence type="ECO:0000256" key="1">
    <source>
        <dbReference type="ARBA" id="ARBA00022519"/>
    </source>
</evidence>
<dbReference type="InterPro" id="IPR001173">
    <property type="entry name" value="Glyco_trans_2-like"/>
</dbReference>
<keyword evidence="1" id="KW-0997">Cell inner membrane</keyword>
<reference evidence="5 6" key="2">
    <citation type="journal article" date="2018" name="Nature">
        <title>Mutant phenotypes for thousands of bacterial genes of unknown function.</title>
        <authorList>
            <person name="Price M.N."/>
            <person name="Wetmore K.M."/>
            <person name="Waters R.J."/>
            <person name="Callaghan M."/>
            <person name="Ray J."/>
            <person name="Liu H."/>
            <person name="Kuehl J.V."/>
            <person name="Melnyk R.A."/>
            <person name="Lamson J.S."/>
            <person name="Suh Y."/>
            <person name="Carlson H.K."/>
            <person name="Esquivel Z."/>
            <person name="Sadeeshkumar H."/>
            <person name="Chakraborty R."/>
            <person name="Zane G.M."/>
            <person name="Rubin B.E."/>
            <person name="Wall J.D."/>
            <person name="Visel A."/>
            <person name="Bristow J."/>
            <person name="Blow M.J."/>
            <person name="Arkin A.P."/>
            <person name="Deutschbauer A.M."/>
        </authorList>
    </citation>
    <scope>NUCLEOTIDE SEQUENCE [LARGE SCALE GENOMIC DNA]</scope>
    <source>
        <strain evidence="5 6">FW300-N2E3</strain>
    </source>
</reference>
<accession>A0A0N9VP07</accession>
<dbReference type="Proteomes" id="UP000066487">
    <property type="component" value="Chromosome"/>
</dbReference>
<evidence type="ECO:0000313" key="6">
    <source>
        <dbReference type="Proteomes" id="UP000066487"/>
    </source>
</evidence>
<dbReference type="InterPro" id="IPR029044">
    <property type="entry name" value="Nucleotide-diphossugar_trans"/>
</dbReference>
<evidence type="ECO:0000313" key="5">
    <source>
        <dbReference type="EMBL" id="ALH99873.1"/>
    </source>
</evidence>
<keyword evidence="1" id="KW-0472">Membrane</keyword>
<evidence type="ECO:0000256" key="2">
    <source>
        <dbReference type="SAM" id="Coils"/>
    </source>
</evidence>
<gene>
    <name evidence="5" type="ORF">AO353_01995</name>
</gene>
<dbReference type="RefSeq" id="WP_054593452.1">
    <property type="nucleotide sequence ID" value="NZ_CP012830.1"/>
</dbReference>
<dbReference type="PANTHER" id="PTHR36836:SF1">
    <property type="entry name" value="COLANIC ACID BIOSYNTHESIS PROTEIN WCAK"/>
    <property type="match status" value="1"/>
</dbReference>
<reference evidence="6" key="1">
    <citation type="submission" date="2015-09" db="EMBL/GenBank/DDBJ databases">
        <title>Whole genome sequence of Pseudomonas fluorescens FW300-N2E3.</title>
        <authorList>
            <person name="Ray J."/>
            <person name="Melnyk R."/>
            <person name="Deutschbauer A."/>
        </authorList>
    </citation>
    <scope>NUCLEOTIDE SEQUENCE [LARGE SCALE GENOMIC DNA]</scope>
    <source>
        <strain evidence="6">FW300-N2E3</strain>
    </source>
</reference>
<dbReference type="OrthoDB" id="9179784at2"/>
<evidence type="ECO:0000259" key="4">
    <source>
        <dbReference type="Pfam" id="PF04230"/>
    </source>
</evidence>
<dbReference type="PANTHER" id="PTHR36836">
    <property type="entry name" value="COLANIC ACID BIOSYNTHESIS PROTEIN WCAK"/>
    <property type="match status" value="1"/>
</dbReference>
<evidence type="ECO:0000259" key="3">
    <source>
        <dbReference type="Pfam" id="PF00535"/>
    </source>
</evidence>
<feature type="domain" description="Glycosyltransferase 2-like" evidence="3">
    <location>
        <begin position="988"/>
        <end position="1154"/>
    </location>
</feature>
<feature type="domain" description="Polysaccharide pyruvyl transferase" evidence="4">
    <location>
        <begin position="17"/>
        <end position="312"/>
    </location>
</feature>
<feature type="coiled-coil region" evidence="2">
    <location>
        <begin position="431"/>
        <end position="510"/>
    </location>
</feature>
<keyword evidence="1" id="KW-1003">Cell membrane</keyword>
<dbReference type="SUPFAM" id="SSF53448">
    <property type="entry name" value="Nucleotide-diphospho-sugar transferases"/>
    <property type="match status" value="1"/>
</dbReference>
<protein>
    <submittedName>
        <fullName evidence="5">Uncharacterized protein</fullName>
    </submittedName>
</protein>
<dbReference type="Gene3D" id="3.90.550.10">
    <property type="entry name" value="Spore Coat Polysaccharide Biosynthesis Protein SpsA, Chain A"/>
    <property type="match status" value="1"/>
</dbReference>
<dbReference type="InterPro" id="IPR007345">
    <property type="entry name" value="Polysacch_pyruvyl_Trfase"/>
</dbReference>
<sequence length="1235" mass="137191">MTDKPKVVVSGWYGASNIGDELLLGAVAAWVADAGGELTIISLNPEHTAQVYGAATVDFHNLGEIAAALSDCDLFMMGGGGIFQDHHPFHISALYDATALDIAQYARPFYLARQFGVKTLILAHGVGPLASHDAQEIVRDVFTLADFVSVRDEHSKELLRRIGVTRELLVAADPGWFAAGEVISAGQDRQVAIRAPGDRKKLALIIREWHADRDWEDKLVAALNSHLPTGWSCVWFAFQNALDESRAGSDRSFLEQLSTGLDARIESEIVDYVAVADAVHAMNGCDAVLSMRLHGSILSLALGKPCAFLEYDDKMTQAHNMAHVPEDLRLNLKCPLSAYELIIAKLGNLEAGWRIDAKVLQELQNSALAHQAMLVGALEQVRDNGETRRRWSSQNLDWMSVWLQDLIWQKRAIQRVSTRAHELLRYRDMQIQEKELQLSESDLRFQELQQQNVKLDHAHELLKYRDMQIQEKELQLAESDLRFQELQQQNAELDKEVQANKQQAVEFERLHQEQLQRNAVLAAVPLQTQETYDLDHELSQIKQQFLTLKATTVSLQQELDARTTQLQTVESVKQNTGMIMSGSMRNLTRKFQRATYLLQNGGPRALLSALKRRRQLLLAQQMPLPAIAPSDSMIQVDLDRAIFEGAAKLRAEEVVIFASRAFESLGEHHRAAQLARAALSAGHRVIYVTKDQKDVLSGLAPQRPAGLLQMTLSDLSVTKLFSLLSEHSVLLNFLLDPAVLPYLQYAQSRGLKSYLDTSACLTDPRVVSTPLFEMLASKISAFCVNSTKAAGYLGAFNNVPVLCVATAASHTYFDIYQNYQIPQQYQGDCGVKAIIFAAGEEASVDWLYVERIAGLNPQVTFYLLGLFNRSEKLPGNVVVLPKECLNIANAIIAHSDFLLSPFLKSAVGNAGIPQGVYAGAFLNKPVISSQAIDIPQLNNFLHLPDAEALGDLNERFPVVLKNDLFVSENSWLARLEALVPALPRNDVSVVILIHNNAGIIARCLETLLIHCGPYVKEVIVVDNASSDGGAEIVEQQFRGVKLVRNPENGCSSGRNLGVTHSSGKYIAFFDSDQWFTGASGFAEALSILETRANVGVIGWNAGWFDATRTDLGGMIADYCPNRAMNPAAIRDGYRSDIGFLGTSGFFMRRSVFDAIEGFDTYYDPTCFEDTDLCFQIRALGMEVSFRDLSGIRHQPHQTTGADSGSDKYKMLFLRNSTYFKEKWKHQPEFFVDYSV</sequence>
<dbReference type="Pfam" id="PF04230">
    <property type="entry name" value="PS_pyruv_trans"/>
    <property type="match status" value="1"/>
</dbReference>
<organism evidence="5 6">
    <name type="scientific">Pseudomonas fluorescens</name>
    <dbReference type="NCBI Taxonomy" id="294"/>
    <lineage>
        <taxon>Bacteria</taxon>
        <taxon>Pseudomonadati</taxon>
        <taxon>Pseudomonadota</taxon>
        <taxon>Gammaproteobacteria</taxon>
        <taxon>Pseudomonadales</taxon>
        <taxon>Pseudomonadaceae</taxon>
        <taxon>Pseudomonas</taxon>
    </lineage>
</organism>
<name>A0A0N9VP07_PSEFL</name>
<dbReference type="AlphaFoldDB" id="A0A0N9VP07"/>
<dbReference type="Pfam" id="PF00535">
    <property type="entry name" value="Glycos_transf_2"/>
    <property type="match status" value="1"/>
</dbReference>